<dbReference type="Pfam" id="PF00675">
    <property type="entry name" value="Peptidase_M16"/>
    <property type="match status" value="1"/>
</dbReference>
<dbReference type="Proteomes" id="UP000245974">
    <property type="component" value="Unassembled WGS sequence"/>
</dbReference>
<sequence length="514" mass="57262">MNIKNKAKVFAFCSLITVVSHADDSSTSPHIDNRNDIENPEMETDTGKPSAVAKLQSLKNLSHKQNIQAPFVQELDNQYKVRSLFVETQDLPIIDIQLTFNAGSARDQSISRDLAGLANMTARLLPEGTEKYTATQIATTFQRLGARFSVNAYRDMFVIKLRVLSDPEKLEPALNLLLEIINHATFNSAGLNMIWNNTKVGQKQILENPTSMMNIAFYRALYGEHPYAEPITGTQASIRKITTDDLKNFKNTFLVAQNMNIAITGKLNSKQATDISNKIAGSLPQGNKALSLPIVQEKTDFDIHFIPYQSTQAAVMMGQLAISKDDPDKVALDIANQMFGGANFNSMLMQELRVKRGYTYGAYSSLTTLQSPGIFSFNYSTEQNQLLESIPVAYRALMNFVKQPINRKQLEETKAGMLRAFPMNYSSNSSINSQISSIGFYGLPANYLTQYQQQLQSTTAKQVQDAIKRHLHADRLTLVIVSKELDPAALKQQLLDEYNNTNHSSVKPTSAGNH</sequence>
<feature type="region of interest" description="Disordered" evidence="1">
    <location>
        <begin position="23"/>
        <end position="47"/>
    </location>
</feature>
<dbReference type="Gene3D" id="3.30.830.10">
    <property type="entry name" value="Metalloenzyme, LuxS/M16 peptidase-like"/>
    <property type="match status" value="2"/>
</dbReference>
<dbReference type="InterPro" id="IPR011249">
    <property type="entry name" value="Metalloenz_LuxS/M16"/>
</dbReference>
<dbReference type="InParanoid" id="A0A2U3MZU2"/>
<evidence type="ECO:0000256" key="1">
    <source>
        <dbReference type="SAM" id="MobiDB-lite"/>
    </source>
</evidence>
<gene>
    <name evidence="5" type="ORF">KPC_2092</name>
</gene>
<dbReference type="GO" id="GO:0046872">
    <property type="term" value="F:metal ion binding"/>
    <property type="evidence" value="ECO:0007669"/>
    <property type="project" value="InterPro"/>
</dbReference>
<dbReference type="SUPFAM" id="SSF63411">
    <property type="entry name" value="LuxS/MPP-like metallohydrolase"/>
    <property type="match status" value="2"/>
</dbReference>
<evidence type="ECO:0000259" key="3">
    <source>
        <dbReference type="Pfam" id="PF00675"/>
    </source>
</evidence>
<name>A0A2U3MZU2_9GAMM</name>
<dbReference type="PANTHER" id="PTHR11851">
    <property type="entry name" value="METALLOPROTEASE"/>
    <property type="match status" value="1"/>
</dbReference>
<feature type="domain" description="Peptidase M16 C-terminal" evidence="4">
    <location>
        <begin position="240"/>
        <end position="416"/>
    </location>
</feature>
<accession>A0A2U3MZU2</accession>
<dbReference type="PANTHER" id="PTHR11851:SF224">
    <property type="entry name" value="PROCESSING PROTEASE"/>
    <property type="match status" value="1"/>
</dbReference>
<evidence type="ECO:0000256" key="2">
    <source>
        <dbReference type="SAM" id="SignalP"/>
    </source>
</evidence>
<evidence type="ECO:0000313" key="5">
    <source>
        <dbReference type="EMBL" id="SPL70914.1"/>
    </source>
</evidence>
<dbReference type="Pfam" id="PF05193">
    <property type="entry name" value="Peptidase_M16_C"/>
    <property type="match status" value="1"/>
</dbReference>
<feature type="chain" id="PRO_5015421861" evidence="2">
    <location>
        <begin position="23"/>
        <end position="514"/>
    </location>
</feature>
<dbReference type="RefSeq" id="WP_407641986.1">
    <property type="nucleotide sequence ID" value="NZ_OOGT01000090.1"/>
</dbReference>
<dbReference type="InterPro" id="IPR050361">
    <property type="entry name" value="MPP/UQCRC_Complex"/>
</dbReference>
<dbReference type="EMBL" id="OOGT01000090">
    <property type="protein sequence ID" value="SPL70914.1"/>
    <property type="molecule type" value="Genomic_DNA"/>
</dbReference>
<reference evidence="6" key="1">
    <citation type="submission" date="2018-03" db="EMBL/GenBank/DDBJ databases">
        <authorList>
            <person name="Blom J."/>
        </authorList>
    </citation>
    <scope>NUCLEOTIDE SEQUENCE [LARGE SCALE GENOMIC DNA]</scope>
    <source>
        <strain evidence="6">KPC-SM-21</strain>
    </source>
</reference>
<dbReference type="InterPro" id="IPR007863">
    <property type="entry name" value="Peptidase_M16_C"/>
</dbReference>
<keyword evidence="2" id="KW-0732">Signal</keyword>
<evidence type="ECO:0000313" key="6">
    <source>
        <dbReference type="Proteomes" id="UP000245974"/>
    </source>
</evidence>
<keyword evidence="6" id="KW-1185">Reference proteome</keyword>
<protein>
    <submittedName>
        <fullName evidence="5">Peptidase M16 inactive domain protein</fullName>
    </submittedName>
</protein>
<feature type="domain" description="Peptidase M16 N-terminal" evidence="3">
    <location>
        <begin position="95"/>
        <end position="234"/>
    </location>
</feature>
<organism evidence="5 6">
    <name type="scientific">Acinetobacter stercoris</name>
    <dbReference type="NCBI Taxonomy" id="2126983"/>
    <lineage>
        <taxon>Bacteria</taxon>
        <taxon>Pseudomonadati</taxon>
        <taxon>Pseudomonadota</taxon>
        <taxon>Gammaproteobacteria</taxon>
        <taxon>Moraxellales</taxon>
        <taxon>Moraxellaceae</taxon>
        <taxon>Acinetobacter</taxon>
    </lineage>
</organism>
<dbReference type="AlphaFoldDB" id="A0A2U3MZU2"/>
<dbReference type="InterPro" id="IPR011765">
    <property type="entry name" value="Pept_M16_N"/>
</dbReference>
<feature type="signal peptide" evidence="2">
    <location>
        <begin position="1"/>
        <end position="22"/>
    </location>
</feature>
<proteinExistence type="predicted"/>
<evidence type="ECO:0000259" key="4">
    <source>
        <dbReference type="Pfam" id="PF05193"/>
    </source>
</evidence>